<organism evidence="1 2">
    <name type="scientific">Lysinibacillus irui</name>
    <dbReference type="NCBI Taxonomy" id="2998077"/>
    <lineage>
        <taxon>Bacteria</taxon>
        <taxon>Bacillati</taxon>
        <taxon>Bacillota</taxon>
        <taxon>Bacilli</taxon>
        <taxon>Bacillales</taxon>
        <taxon>Bacillaceae</taxon>
        <taxon>Lysinibacillus</taxon>
    </lineage>
</organism>
<reference evidence="1" key="1">
    <citation type="submission" date="2022-11" db="EMBL/GenBank/DDBJ databases">
        <title>Lysinibacillus irui.</title>
        <authorList>
            <person name="Akintayo S.O."/>
        </authorList>
    </citation>
    <scope>NUCLEOTIDE SEQUENCE</scope>
    <source>
        <strain evidence="1">IRB4-01</strain>
    </source>
</reference>
<dbReference type="RefSeq" id="WP_274795292.1">
    <property type="nucleotide sequence ID" value="NZ_CP113527.1"/>
</dbReference>
<dbReference type="AlphaFoldDB" id="A0AAJ5RQJ7"/>
<gene>
    <name evidence="1" type="ORF">OU989_01240</name>
</gene>
<dbReference type="KEGG" id="liu:OU989_01240"/>
<dbReference type="Proteomes" id="UP001219585">
    <property type="component" value="Chromosome"/>
</dbReference>
<accession>A0AAJ5RQJ7</accession>
<proteinExistence type="predicted"/>
<evidence type="ECO:0000313" key="1">
    <source>
        <dbReference type="EMBL" id="WDV07130.1"/>
    </source>
</evidence>
<name>A0AAJ5RQJ7_9BACI</name>
<evidence type="ECO:0000313" key="2">
    <source>
        <dbReference type="Proteomes" id="UP001219585"/>
    </source>
</evidence>
<sequence length="88" mass="10183">MMSDETKIIRYLLGEVVREYQGKLKLEIALSVFGVEPKLSDNPKRILKYVLDGDGEFKLPEINESVEEYLNAAWCQIQQIYTILDKDS</sequence>
<dbReference type="EMBL" id="CP113527">
    <property type="protein sequence ID" value="WDV07130.1"/>
    <property type="molecule type" value="Genomic_DNA"/>
</dbReference>
<protein>
    <submittedName>
        <fullName evidence="1">Uncharacterized protein</fullName>
    </submittedName>
</protein>